<name>A0ABP9TDN2_9ACTN</name>
<reference evidence="2" key="1">
    <citation type="journal article" date="2019" name="Int. J. Syst. Evol. Microbiol.">
        <title>The Global Catalogue of Microorganisms (GCM) 10K type strain sequencing project: providing services to taxonomists for standard genome sequencing and annotation.</title>
        <authorList>
            <consortium name="The Broad Institute Genomics Platform"/>
            <consortium name="The Broad Institute Genome Sequencing Center for Infectious Disease"/>
            <person name="Wu L."/>
            <person name="Ma J."/>
        </authorList>
    </citation>
    <scope>NUCLEOTIDE SEQUENCE [LARGE SCALE GENOMIC DNA]</scope>
    <source>
        <strain evidence="2">JCM 18306</strain>
    </source>
</reference>
<accession>A0ABP9TDN2</accession>
<dbReference type="EMBL" id="BAABJR010000028">
    <property type="protein sequence ID" value="GAA5216980.1"/>
    <property type="molecule type" value="Genomic_DNA"/>
</dbReference>
<comment type="caution">
    <text evidence="1">The sequence shown here is derived from an EMBL/GenBank/DDBJ whole genome shotgun (WGS) entry which is preliminary data.</text>
</comment>
<keyword evidence="2" id="KW-1185">Reference proteome</keyword>
<evidence type="ECO:0000313" key="1">
    <source>
        <dbReference type="EMBL" id="GAA5216980.1"/>
    </source>
</evidence>
<sequence>MIVAPGTPAAARNPVEAPQVAAVLTARREYPEPLEEAVTTDSELVLTDISKRDHGFRPTTVGGR</sequence>
<gene>
    <name evidence="1" type="ORF">GCM10023323_72180</name>
</gene>
<dbReference type="Proteomes" id="UP001499878">
    <property type="component" value="Unassembled WGS sequence"/>
</dbReference>
<proteinExistence type="predicted"/>
<organism evidence="1 2">
    <name type="scientific">Streptomyces thinghirensis</name>
    <dbReference type="NCBI Taxonomy" id="551547"/>
    <lineage>
        <taxon>Bacteria</taxon>
        <taxon>Bacillati</taxon>
        <taxon>Actinomycetota</taxon>
        <taxon>Actinomycetes</taxon>
        <taxon>Kitasatosporales</taxon>
        <taxon>Streptomycetaceae</taxon>
        <taxon>Streptomyces</taxon>
    </lineage>
</organism>
<protein>
    <submittedName>
        <fullName evidence="1">Uncharacterized protein</fullName>
    </submittedName>
</protein>
<evidence type="ECO:0000313" key="2">
    <source>
        <dbReference type="Proteomes" id="UP001499878"/>
    </source>
</evidence>